<organism evidence="4 5">
    <name type="scientific">Brachybacterium halotolerans</name>
    <dbReference type="NCBI Taxonomy" id="2795215"/>
    <lineage>
        <taxon>Bacteria</taxon>
        <taxon>Bacillati</taxon>
        <taxon>Actinomycetota</taxon>
        <taxon>Actinomycetes</taxon>
        <taxon>Micrococcales</taxon>
        <taxon>Dermabacteraceae</taxon>
        <taxon>Brachybacterium</taxon>
    </lineage>
</organism>
<keyword evidence="4" id="KW-0378">Hydrolase</keyword>
<dbReference type="Pfam" id="PF02517">
    <property type="entry name" value="Rce1-like"/>
    <property type="match status" value="1"/>
</dbReference>
<proteinExistence type="predicted"/>
<dbReference type="PANTHER" id="PTHR35797">
    <property type="entry name" value="PROTEASE-RELATED"/>
    <property type="match status" value="1"/>
</dbReference>
<dbReference type="GO" id="GO:0008237">
    <property type="term" value="F:metallopeptidase activity"/>
    <property type="evidence" value="ECO:0007669"/>
    <property type="project" value="UniProtKB-KW"/>
</dbReference>
<feature type="transmembrane region" description="Helical" evidence="2">
    <location>
        <begin position="197"/>
        <end position="218"/>
    </location>
</feature>
<feature type="transmembrane region" description="Helical" evidence="2">
    <location>
        <begin position="93"/>
        <end position="117"/>
    </location>
</feature>
<reference evidence="4 5" key="1">
    <citation type="submission" date="2020-12" db="EMBL/GenBank/DDBJ databases">
        <title>Brachybacterium sp. MASK1Z-5, whole genome shotgun sequence.</title>
        <authorList>
            <person name="Tuo L."/>
        </authorList>
    </citation>
    <scope>NUCLEOTIDE SEQUENCE [LARGE SCALE GENOMIC DNA]</scope>
    <source>
        <strain evidence="4 5">MASK1Z-5</strain>
    </source>
</reference>
<dbReference type="EMBL" id="JAEDAJ010000002">
    <property type="protein sequence ID" value="MBK0330943.1"/>
    <property type="molecule type" value="Genomic_DNA"/>
</dbReference>
<protein>
    <submittedName>
        <fullName evidence="4">CPBP family intramembrane metalloprotease</fullName>
    </submittedName>
</protein>
<keyword evidence="2" id="KW-1133">Transmembrane helix</keyword>
<accession>A0ABS1B8H3</accession>
<feature type="transmembrane region" description="Helical" evidence="2">
    <location>
        <begin position="50"/>
        <end position="73"/>
    </location>
</feature>
<dbReference type="InterPro" id="IPR003675">
    <property type="entry name" value="Rce1/LyrA-like_dom"/>
</dbReference>
<evidence type="ECO:0000259" key="3">
    <source>
        <dbReference type="Pfam" id="PF02517"/>
    </source>
</evidence>
<comment type="caution">
    <text evidence="4">The sequence shown here is derived from an EMBL/GenBank/DDBJ whole genome shotgun (WGS) entry which is preliminary data.</text>
</comment>
<feature type="transmembrane region" description="Helical" evidence="2">
    <location>
        <begin position="230"/>
        <end position="248"/>
    </location>
</feature>
<dbReference type="InterPro" id="IPR042150">
    <property type="entry name" value="MmRce1-like"/>
</dbReference>
<feature type="transmembrane region" description="Helical" evidence="2">
    <location>
        <begin position="123"/>
        <end position="146"/>
    </location>
</feature>
<feature type="transmembrane region" description="Helical" evidence="2">
    <location>
        <begin position="167"/>
        <end position="185"/>
    </location>
</feature>
<dbReference type="Proteomes" id="UP000612352">
    <property type="component" value="Unassembled WGS sequence"/>
</dbReference>
<feature type="region of interest" description="Disordered" evidence="1">
    <location>
        <begin position="282"/>
        <end position="303"/>
    </location>
</feature>
<keyword evidence="2" id="KW-0472">Membrane</keyword>
<dbReference type="RefSeq" id="WP_200501582.1">
    <property type="nucleotide sequence ID" value="NZ_JAEDAJ010000002.1"/>
</dbReference>
<feature type="transmembrane region" description="Helical" evidence="2">
    <location>
        <begin position="12"/>
        <end position="30"/>
    </location>
</feature>
<evidence type="ECO:0000313" key="4">
    <source>
        <dbReference type="EMBL" id="MBK0330943.1"/>
    </source>
</evidence>
<keyword evidence="4" id="KW-0482">Metalloprotease</keyword>
<evidence type="ECO:0000313" key="5">
    <source>
        <dbReference type="Proteomes" id="UP000612352"/>
    </source>
</evidence>
<evidence type="ECO:0000256" key="2">
    <source>
        <dbReference type="SAM" id="Phobius"/>
    </source>
</evidence>
<sequence>MVHLIRSRPVLSYFLLACGLSWLGWLNYILSTSGLGIIDVDYPVVLGSTQLLGVIPGAFLGPVGSALIVTAVVDGRAGLRAWAGRLFRWRANWRWYAIALLAVPAGLTAVGTAASLAVGGSVVAPPVALLALYAPMLVLQLLTTGLAEEPGWRDFALSRLQHQRSPLASAAILGPVWAVWHYPLFLTDWADGPGRSVTGLLAFTLFCLGFNIVMSWVFNRTGESLPLSMLMHVSANTFASVLWSAMFPSIAAQYVYPLLAVAAVVAAAGIILATRGRLGMRPPEPTLPAPTSLPRRQELPSSS</sequence>
<feature type="domain" description="CAAX prenyl protease 2/Lysostaphin resistance protein A-like" evidence="3">
    <location>
        <begin position="133"/>
        <end position="237"/>
    </location>
</feature>
<gene>
    <name evidence="4" type="ORF">I8D64_05945</name>
</gene>
<keyword evidence="4" id="KW-0645">Protease</keyword>
<evidence type="ECO:0000256" key="1">
    <source>
        <dbReference type="SAM" id="MobiDB-lite"/>
    </source>
</evidence>
<keyword evidence="5" id="KW-1185">Reference proteome</keyword>
<name>A0ABS1B8H3_9MICO</name>
<feature type="transmembrane region" description="Helical" evidence="2">
    <location>
        <begin position="254"/>
        <end position="273"/>
    </location>
</feature>
<dbReference type="PANTHER" id="PTHR35797:SF1">
    <property type="entry name" value="PROTEASE"/>
    <property type="match status" value="1"/>
</dbReference>
<keyword evidence="2" id="KW-0812">Transmembrane</keyword>